<reference evidence="3" key="1">
    <citation type="journal article" date="2019" name="Int. J. Syst. Evol. Microbiol.">
        <title>The Global Catalogue of Microorganisms (GCM) 10K type strain sequencing project: providing services to taxonomists for standard genome sequencing and annotation.</title>
        <authorList>
            <consortium name="The Broad Institute Genomics Platform"/>
            <consortium name="The Broad Institute Genome Sequencing Center for Infectious Disease"/>
            <person name="Wu L."/>
            <person name="Ma J."/>
        </authorList>
    </citation>
    <scope>NUCLEOTIDE SEQUENCE [LARGE SCALE GENOMIC DNA]</scope>
    <source>
        <strain evidence="3">JCM 16702</strain>
    </source>
</reference>
<evidence type="ECO:0000256" key="1">
    <source>
        <dbReference type="SAM" id="Phobius"/>
    </source>
</evidence>
<evidence type="ECO:0000313" key="2">
    <source>
        <dbReference type="EMBL" id="GAA4057771.1"/>
    </source>
</evidence>
<dbReference type="Proteomes" id="UP001500683">
    <property type="component" value="Unassembled WGS sequence"/>
</dbReference>
<accession>A0ABP7V250</accession>
<dbReference type="RefSeq" id="WP_344940515.1">
    <property type="nucleotide sequence ID" value="NZ_BAAAZG010000001.1"/>
</dbReference>
<feature type="transmembrane region" description="Helical" evidence="1">
    <location>
        <begin position="55"/>
        <end position="79"/>
    </location>
</feature>
<feature type="transmembrane region" description="Helical" evidence="1">
    <location>
        <begin position="21"/>
        <end position="43"/>
    </location>
</feature>
<evidence type="ECO:0000313" key="3">
    <source>
        <dbReference type="Proteomes" id="UP001500683"/>
    </source>
</evidence>
<keyword evidence="1" id="KW-1133">Transmembrane helix</keyword>
<keyword evidence="1" id="KW-0472">Membrane</keyword>
<gene>
    <name evidence="2" type="ORF">GCM10022214_07350</name>
</gene>
<comment type="caution">
    <text evidence="2">The sequence shown here is derived from an EMBL/GenBank/DDBJ whole genome shotgun (WGS) entry which is preliminary data.</text>
</comment>
<keyword evidence="1" id="KW-0812">Transmembrane</keyword>
<dbReference type="EMBL" id="BAAAZG010000001">
    <property type="protein sequence ID" value="GAA4057771.1"/>
    <property type="molecule type" value="Genomic_DNA"/>
</dbReference>
<proteinExistence type="predicted"/>
<name>A0ABP7V250_9ACTN</name>
<organism evidence="2 3">
    <name type="scientific">Actinomadura miaoliensis</name>
    <dbReference type="NCBI Taxonomy" id="430685"/>
    <lineage>
        <taxon>Bacteria</taxon>
        <taxon>Bacillati</taxon>
        <taxon>Actinomycetota</taxon>
        <taxon>Actinomycetes</taxon>
        <taxon>Streptosporangiales</taxon>
        <taxon>Thermomonosporaceae</taxon>
        <taxon>Actinomadura</taxon>
    </lineage>
</organism>
<sequence length="86" mass="8589">MNDNQSGPSPASKAGAAVVGFLVGGAGGFFATEAFAAFCHFVLGVTLDVEDTPALLVLFAGLPPLLAVVGAFVGVRVAARENGGRR</sequence>
<keyword evidence="3" id="KW-1185">Reference proteome</keyword>
<protein>
    <submittedName>
        <fullName evidence="2">Uncharacterized protein</fullName>
    </submittedName>
</protein>